<proteinExistence type="predicted"/>
<accession>X1ACI7</accession>
<reference evidence="1" key="1">
    <citation type="journal article" date="2014" name="Front. Microbiol.">
        <title>High frequency of phylogenetically diverse reductive dehalogenase-homologous genes in deep subseafloor sedimentary metagenomes.</title>
        <authorList>
            <person name="Kawai M."/>
            <person name="Futagami T."/>
            <person name="Toyoda A."/>
            <person name="Takaki Y."/>
            <person name="Nishi S."/>
            <person name="Hori S."/>
            <person name="Arai W."/>
            <person name="Tsubouchi T."/>
            <person name="Morono Y."/>
            <person name="Uchiyama I."/>
            <person name="Ito T."/>
            <person name="Fujiyama A."/>
            <person name="Inagaki F."/>
            <person name="Takami H."/>
        </authorList>
    </citation>
    <scope>NUCLEOTIDE SEQUENCE</scope>
    <source>
        <strain evidence="1">Expedition CK06-06</strain>
    </source>
</reference>
<evidence type="ECO:0000313" key="1">
    <source>
        <dbReference type="EMBL" id="GAG79609.1"/>
    </source>
</evidence>
<organism evidence="1">
    <name type="scientific">marine sediment metagenome</name>
    <dbReference type="NCBI Taxonomy" id="412755"/>
    <lineage>
        <taxon>unclassified sequences</taxon>
        <taxon>metagenomes</taxon>
        <taxon>ecological metagenomes</taxon>
    </lineage>
</organism>
<protein>
    <submittedName>
        <fullName evidence="1">Uncharacterized protein</fullName>
    </submittedName>
</protein>
<gene>
    <name evidence="1" type="ORF">S01H4_23658</name>
</gene>
<dbReference type="EMBL" id="BART01011007">
    <property type="protein sequence ID" value="GAG79609.1"/>
    <property type="molecule type" value="Genomic_DNA"/>
</dbReference>
<name>X1ACI7_9ZZZZ</name>
<comment type="caution">
    <text evidence="1">The sequence shown here is derived from an EMBL/GenBank/DDBJ whole genome shotgun (WGS) entry which is preliminary data.</text>
</comment>
<sequence>MADKNQIAILSQGVEAWNKWREENPDDLIDLKSAKLMHMDLDPTTIYCSKSTHLNAV</sequence>
<dbReference type="AlphaFoldDB" id="X1ACI7"/>